<dbReference type="EMBL" id="SNRX01000018">
    <property type="protein sequence ID" value="KAA6301469.1"/>
    <property type="molecule type" value="Genomic_DNA"/>
</dbReference>
<evidence type="ECO:0000313" key="4">
    <source>
        <dbReference type="EMBL" id="KAA6301469.1"/>
    </source>
</evidence>
<gene>
    <name evidence="4" type="ORF">EZS26_002343</name>
</gene>
<dbReference type="InterPro" id="IPR006860">
    <property type="entry name" value="FecR"/>
</dbReference>
<dbReference type="Proteomes" id="UP000324575">
    <property type="component" value="Unassembled WGS sequence"/>
</dbReference>
<dbReference type="InterPro" id="IPR032508">
    <property type="entry name" value="FecR_C"/>
</dbReference>
<name>A0A5M8NZ88_9BACT</name>
<sequence>MTQLLEERLKDLLNKQVRNVCTPEEATELAQLIAQSDDKLLQQLLFADWENYESAETVSEDKTKKIIDHIVSHPEKAHKRLFIHPVFRYAAAAAIALLVSFGFFHRNASQTKQTASSTIAQLQLPAPSDAVDYTRNIALPDGSTVILHKGSTLCYNETEFAKTSRELTLSGEAYFDVARNPKQPFIIHSGTVKTTVLGTAFSIQAWKNQKNVVVTVARGKVRVENNAEVLAILTAHQQLDYDLQQSQIQIVKTNVEQDTNEWIKEDMTFNQVSLNQIVTVLEKRYKVNIHIQDKQLGDKIIVSSFSGMENLSGVLDMLCLIMPEMRYEIDNENNITLNRLK</sequence>
<keyword evidence="1" id="KW-0812">Transmembrane</keyword>
<dbReference type="Pfam" id="PF16344">
    <property type="entry name" value="FecR_C"/>
    <property type="match status" value="1"/>
</dbReference>
<evidence type="ECO:0000313" key="5">
    <source>
        <dbReference type="Proteomes" id="UP000324575"/>
    </source>
</evidence>
<dbReference type="GO" id="GO:0016989">
    <property type="term" value="F:sigma factor antagonist activity"/>
    <property type="evidence" value="ECO:0007669"/>
    <property type="project" value="TreeGrafter"/>
</dbReference>
<dbReference type="PANTHER" id="PTHR30273">
    <property type="entry name" value="PERIPLASMIC SIGNAL SENSOR AND SIGMA FACTOR ACTIVATOR FECR-RELATED"/>
    <property type="match status" value="1"/>
</dbReference>
<keyword evidence="1" id="KW-0472">Membrane</keyword>
<dbReference type="Gene3D" id="3.55.50.30">
    <property type="match status" value="1"/>
</dbReference>
<dbReference type="AlphaFoldDB" id="A0A5M8NZ88"/>
<evidence type="ECO:0000256" key="1">
    <source>
        <dbReference type="SAM" id="Phobius"/>
    </source>
</evidence>
<protein>
    <recommendedName>
        <fullName evidence="6">FecR family protein</fullName>
    </recommendedName>
</protein>
<dbReference type="PIRSF" id="PIRSF018266">
    <property type="entry name" value="FecR"/>
    <property type="match status" value="1"/>
</dbReference>
<feature type="transmembrane region" description="Helical" evidence="1">
    <location>
        <begin position="86"/>
        <end position="104"/>
    </location>
</feature>
<evidence type="ECO:0000259" key="2">
    <source>
        <dbReference type="Pfam" id="PF04773"/>
    </source>
</evidence>
<evidence type="ECO:0008006" key="6">
    <source>
        <dbReference type="Google" id="ProtNLM"/>
    </source>
</evidence>
<organism evidence="4 5">
    <name type="scientific">Candidatus Ordinivivax streblomastigis</name>
    <dbReference type="NCBI Taxonomy" id="2540710"/>
    <lineage>
        <taxon>Bacteria</taxon>
        <taxon>Pseudomonadati</taxon>
        <taxon>Bacteroidota</taxon>
        <taxon>Bacteroidia</taxon>
        <taxon>Bacteroidales</taxon>
        <taxon>Candidatus Ordinivivax</taxon>
    </lineage>
</organism>
<dbReference type="InterPro" id="IPR012373">
    <property type="entry name" value="Ferrdict_sens_TM"/>
</dbReference>
<reference evidence="4 5" key="1">
    <citation type="submission" date="2019-03" db="EMBL/GenBank/DDBJ databases">
        <title>Single cell metagenomics reveals metabolic interactions within the superorganism composed of flagellate Streblomastix strix and complex community of Bacteroidetes bacteria on its surface.</title>
        <authorList>
            <person name="Treitli S.C."/>
            <person name="Kolisko M."/>
            <person name="Husnik F."/>
            <person name="Keeling P."/>
            <person name="Hampl V."/>
        </authorList>
    </citation>
    <scope>NUCLEOTIDE SEQUENCE [LARGE SCALE GENOMIC DNA]</scope>
    <source>
        <strain evidence="4">St1</strain>
    </source>
</reference>
<dbReference type="PANTHER" id="PTHR30273:SF2">
    <property type="entry name" value="PROTEIN FECR"/>
    <property type="match status" value="1"/>
</dbReference>
<keyword evidence="1" id="KW-1133">Transmembrane helix</keyword>
<feature type="domain" description="FecR protein" evidence="2">
    <location>
        <begin position="134"/>
        <end position="222"/>
    </location>
</feature>
<feature type="domain" description="Protein FecR C-terminal" evidence="3">
    <location>
        <begin position="267"/>
        <end position="336"/>
    </location>
</feature>
<comment type="caution">
    <text evidence="4">The sequence shown here is derived from an EMBL/GenBank/DDBJ whole genome shotgun (WGS) entry which is preliminary data.</text>
</comment>
<accession>A0A5M8NZ88</accession>
<evidence type="ECO:0000259" key="3">
    <source>
        <dbReference type="Pfam" id="PF16344"/>
    </source>
</evidence>
<proteinExistence type="predicted"/>
<dbReference type="Pfam" id="PF04773">
    <property type="entry name" value="FecR"/>
    <property type="match status" value="1"/>
</dbReference>
<dbReference type="Gene3D" id="2.60.120.1440">
    <property type="match status" value="1"/>
</dbReference>